<sequence>MAELRFCEPTELYNILNQTSKVSRLAEPNYLCLLDVRCKRQYDESHVITARRVKKKEKQYLIPESVDLECVRYCIVYDSNTSSLELRVRRDDDEEEEEEERGVKDDEENNELLPGPAVEFGQILIHLTRQPVYILRGGYECFSGLYHFFRTQKIIWMPQELDAFQPYPVEIIPGKIFLGKFSQACNARIHKDLKIKAHVNISMEATPYFVGDGDKLLHVKIEDSSDSNLFSSFRHICHFMELHLQLRSVILVFSSRGISRSSAAVVAFLMHYNEETLKVCAWGWGSVDRVLAWLAEDSRTKSEGLGPREEMQRQHASKSGLGGSAAGVGENYPWGIYHRHH</sequence>
<dbReference type="Gene3D" id="3.40.250.10">
    <property type="entry name" value="Rhodanese-like domain"/>
    <property type="match status" value="1"/>
</dbReference>
<dbReference type="RefSeq" id="XP_040587621.1">
    <property type="nucleotide sequence ID" value="XM_040731687.1"/>
</dbReference>
<dbReference type="SMART" id="SM00450">
    <property type="entry name" value="RHOD"/>
    <property type="match status" value="1"/>
</dbReference>
<dbReference type="PANTHER" id="PTHR46659:SF1">
    <property type="entry name" value="SERINE_THREONINE_TYROSINE-INTERACTING-LIKE PROTEIN 1"/>
    <property type="match status" value="1"/>
</dbReference>
<dbReference type="Gene3D" id="3.90.190.10">
    <property type="entry name" value="Protein tyrosine phosphatase superfamily"/>
    <property type="match status" value="1"/>
</dbReference>
<evidence type="ECO:0000313" key="4">
    <source>
        <dbReference type="Proteomes" id="UP000886700"/>
    </source>
</evidence>
<dbReference type="InterPro" id="IPR020422">
    <property type="entry name" value="TYR_PHOSPHATASE_DUAL_dom"/>
</dbReference>
<dbReference type="InterPro" id="IPR029021">
    <property type="entry name" value="Prot-tyrosine_phosphatase-like"/>
</dbReference>
<dbReference type="SUPFAM" id="SSF52799">
    <property type="entry name" value="(Phosphotyrosine protein) phosphatases II"/>
    <property type="match status" value="1"/>
</dbReference>
<accession>A0ABM2W9H7</accession>
<evidence type="ECO:0000313" key="5">
    <source>
        <dbReference type="RefSeq" id="XP_040587620.1"/>
    </source>
</evidence>
<gene>
    <name evidence="5 6" type="primary">Styxl1</name>
</gene>
<feature type="compositionally biased region" description="Basic and acidic residues" evidence="1">
    <location>
        <begin position="302"/>
        <end position="313"/>
    </location>
</feature>
<keyword evidence="4" id="KW-1185">Reference proteome</keyword>
<evidence type="ECO:0000259" key="2">
    <source>
        <dbReference type="SMART" id="SM00195"/>
    </source>
</evidence>
<evidence type="ECO:0000313" key="6">
    <source>
        <dbReference type="RefSeq" id="XP_040587621.1"/>
    </source>
</evidence>
<feature type="region of interest" description="Disordered" evidence="1">
    <location>
        <begin position="88"/>
        <end position="112"/>
    </location>
</feature>
<evidence type="ECO:0000256" key="1">
    <source>
        <dbReference type="SAM" id="MobiDB-lite"/>
    </source>
</evidence>
<organism evidence="4 5">
    <name type="scientific">Mesocricetus auratus</name>
    <name type="common">Golden hamster</name>
    <dbReference type="NCBI Taxonomy" id="10036"/>
    <lineage>
        <taxon>Eukaryota</taxon>
        <taxon>Metazoa</taxon>
        <taxon>Chordata</taxon>
        <taxon>Craniata</taxon>
        <taxon>Vertebrata</taxon>
        <taxon>Euteleostomi</taxon>
        <taxon>Mammalia</taxon>
        <taxon>Eutheria</taxon>
        <taxon>Euarchontoglires</taxon>
        <taxon>Glires</taxon>
        <taxon>Rodentia</taxon>
        <taxon>Myomorpha</taxon>
        <taxon>Muroidea</taxon>
        <taxon>Cricetidae</taxon>
        <taxon>Cricetinae</taxon>
        <taxon>Mesocricetus</taxon>
    </lineage>
</organism>
<evidence type="ECO:0000259" key="3">
    <source>
        <dbReference type="SMART" id="SM00450"/>
    </source>
</evidence>
<dbReference type="PANTHER" id="PTHR46659">
    <property type="entry name" value="SERINE/THREONINE/TYROSINE-INTERACTING-LIKE PROTEIN 1"/>
    <property type="match status" value="1"/>
</dbReference>
<dbReference type="Pfam" id="PF00782">
    <property type="entry name" value="DSPc"/>
    <property type="match status" value="1"/>
</dbReference>
<dbReference type="RefSeq" id="XP_040587620.1">
    <property type="nucleotide sequence ID" value="XM_040731686.1"/>
</dbReference>
<protein>
    <submittedName>
        <fullName evidence="5 6">Serine/threonine/tyrosine-interacting-like protein 1 isoform X1</fullName>
    </submittedName>
</protein>
<reference evidence="5 6" key="1">
    <citation type="submission" date="2025-05" db="UniProtKB">
        <authorList>
            <consortium name="RefSeq"/>
        </authorList>
    </citation>
    <scope>IDENTIFICATION</scope>
    <source>
        <tissue evidence="5 6">Liver</tissue>
    </source>
</reference>
<dbReference type="Proteomes" id="UP000886700">
    <property type="component" value="Unplaced"/>
</dbReference>
<feature type="region of interest" description="Disordered" evidence="1">
    <location>
        <begin position="302"/>
        <end position="324"/>
    </location>
</feature>
<name>A0ABM2W9H7_MESAU</name>
<feature type="compositionally biased region" description="Acidic residues" evidence="1">
    <location>
        <begin position="92"/>
        <end position="110"/>
    </location>
</feature>
<dbReference type="InterPro" id="IPR000340">
    <property type="entry name" value="Dual-sp_phosphatase_cat-dom"/>
</dbReference>
<dbReference type="SMART" id="SM00195">
    <property type="entry name" value="DSPc"/>
    <property type="match status" value="1"/>
</dbReference>
<dbReference type="GeneID" id="101844414"/>
<dbReference type="InterPro" id="IPR001763">
    <property type="entry name" value="Rhodanese-like_dom"/>
</dbReference>
<dbReference type="InterPro" id="IPR036873">
    <property type="entry name" value="Rhodanese-like_dom_sf"/>
</dbReference>
<proteinExistence type="predicted"/>
<dbReference type="InterPro" id="IPR053272">
    <property type="entry name" value="STY_interacting-like"/>
</dbReference>
<feature type="domain" description="Tyrosine-protein phosphatase" evidence="2">
    <location>
        <begin position="168"/>
        <end position="300"/>
    </location>
</feature>
<feature type="domain" description="Rhodanese" evidence="3">
    <location>
        <begin position="17"/>
        <end position="148"/>
    </location>
</feature>
<dbReference type="SUPFAM" id="SSF52821">
    <property type="entry name" value="Rhodanese/Cell cycle control phosphatase"/>
    <property type="match status" value="1"/>
</dbReference>